<keyword evidence="2" id="KW-0812">Transmembrane</keyword>
<keyword evidence="2" id="KW-0472">Membrane</keyword>
<accession>A0ABV1K4M8</accession>
<keyword evidence="2" id="KW-1133">Transmembrane helix</keyword>
<proteinExistence type="predicted"/>
<feature type="compositionally biased region" description="Basic and acidic residues" evidence="1">
    <location>
        <begin position="1"/>
        <end position="23"/>
    </location>
</feature>
<feature type="transmembrane region" description="Helical" evidence="2">
    <location>
        <begin position="72"/>
        <end position="89"/>
    </location>
</feature>
<gene>
    <name evidence="3" type="ORF">WHI96_24880</name>
</gene>
<keyword evidence="4" id="KW-1185">Reference proteome</keyword>
<feature type="region of interest" description="Disordered" evidence="1">
    <location>
        <begin position="1"/>
        <end position="26"/>
    </location>
</feature>
<evidence type="ECO:0000256" key="1">
    <source>
        <dbReference type="SAM" id="MobiDB-lite"/>
    </source>
</evidence>
<evidence type="ECO:0000313" key="4">
    <source>
        <dbReference type="Proteomes" id="UP001464923"/>
    </source>
</evidence>
<reference evidence="3 4" key="1">
    <citation type="submission" date="2024-03" db="EMBL/GenBank/DDBJ databases">
        <title>Draft genome sequence of Pseudonocardia tropica JCM 19149.</title>
        <authorList>
            <person name="Butdee W."/>
            <person name="Duangmal K."/>
        </authorList>
    </citation>
    <scope>NUCLEOTIDE SEQUENCE [LARGE SCALE GENOMIC DNA]</scope>
    <source>
        <strain evidence="3 4">JCM 19149</strain>
    </source>
</reference>
<evidence type="ECO:0000313" key="3">
    <source>
        <dbReference type="EMBL" id="MEQ3542053.1"/>
    </source>
</evidence>
<organism evidence="3 4">
    <name type="scientific">Pseudonocardia tropica</name>
    <dbReference type="NCBI Taxonomy" id="681289"/>
    <lineage>
        <taxon>Bacteria</taxon>
        <taxon>Bacillati</taxon>
        <taxon>Actinomycetota</taxon>
        <taxon>Actinomycetes</taxon>
        <taxon>Pseudonocardiales</taxon>
        <taxon>Pseudonocardiaceae</taxon>
        <taxon>Pseudonocardia</taxon>
    </lineage>
</organism>
<evidence type="ECO:0000256" key="2">
    <source>
        <dbReference type="SAM" id="Phobius"/>
    </source>
</evidence>
<name>A0ABV1K4M8_9PSEU</name>
<dbReference type="Proteomes" id="UP001464923">
    <property type="component" value="Unassembled WGS sequence"/>
</dbReference>
<feature type="transmembrane region" description="Helical" evidence="2">
    <location>
        <begin position="36"/>
        <end position="57"/>
    </location>
</feature>
<dbReference type="EMBL" id="JBEDNP010000023">
    <property type="protein sequence ID" value="MEQ3542053.1"/>
    <property type="molecule type" value="Genomic_DNA"/>
</dbReference>
<comment type="caution">
    <text evidence="3">The sequence shown here is derived from an EMBL/GenBank/DDBJ whole genome shotgun (WGS) entry which is preliminary data.</text>
</comment>
<sequence>MPTDADSHSTHTDDRGERPHLDENPAALPLIQRPEVNWLCVLLTTVLTLGMSIHIIVSNAGSGLPDMAPERLVGGLMLIVGIWMAYEVLDSALHWGMEQFAIAQSRRGAALQNTDCRRNVVDPTELRS</sequence>
<protein>
    <submittedName>
        <fullName evidence="3">Uncharacterized protein</fullName>
    </submittedName>
</protein>